<name>A0ABX5J3Y8_9RHOB</name>
<dbReference type="EMBL" id="PZZW01000010">
    <property type="protein sequence ID" value="PTM75845.1"/>
    <property type="molecule type" value="Genomic_DNA"/>
</dbReference>
<reference evidence="1 2" key="1">
    <citation type="submission" date="2018-04" db="EMBL/GenBank/DDBJ databases">
        <title>Genomic Encyclopedia of Type Strains, Phase III (KMG-III): the genomes of soil and plant-associated and newly described type strains.</title>
        <authorList>
            <person name="Whitman W."/>
        </authorList>
    </citation>
    <scope>NUCLEOTIDE SEQUENCE [LARGE SCALE GENOMIC DNA]</scope>
    <source>
        <strain evidence="1 2">JA192</strain>
    </source>
</reference>
<comment type="caution">
    <text evidence="1">The sequence shown here is derived from an EMBL/GenBank/DDBJ whole genome shotgun (WGS) entry which is preliminary data.</text>
</comment>
<organism evidence="1 2">
    <name type="scientific">Cereibacter johrii</name>
    <dbReference type="NCBI Taxonomy" id="445629"/>
    <lineage>
        <taxon>Bacteria</taxon>
        <taxon>Pseudomonadati</taxon>
        <taxon>Pseudomonadota</taxon>
        <taxon>Alphaproteobacteria</taxon>
        <taxon>Rhodobacterales</taxon>
        <taxon>Paracoccaceae</taxon>
        <taxon>Cereibacter</taxon>
    </lineage>
</organism>
<sequence>MQWRGAAEGDHRMVRQILAALDGMHPGRADPDAARVAMAAHLSRSHERYRGQGGTS</sequence>
<evidence type="ECO:0000313" key="1">
    <source>
        <dbReference type="EMBL" id="PTM75845.1"/>
    </source>
</evidence>
<proteinExistence type="predicted"/>
<dbReference type="Proteomes" id="UP000240800">
    <property type="component" value="Unassembled WGS sequence"/>
</dbReference>
<evidence type="ECO:0008006" key="3">
    <source>
        <dbReference type="Google" id="ProtNLM"/>
    </source>
</evidence>
<keyword evidence="2" id="KW-1185">Reference proteome</keyword>
<evidence type="ECO:0000313" key="2">
    <source>
        <dbReference type="Proteomes" id="UP000240800"/>
    </source>
</evidence>
<accession>A0ABX5J3Y8</accession>
<gene>
    <name evidence="1" type="ORF">C8J29_11065</name>
</gene>
<protein>
    <recommendedName>
        <fullName evidence="3">FCD domain-containing protein</fullName>
    </recommendedName>
</protein>